<dbReference type="InterPro" id="IPR019074">
    <property type="entry name" value="YabQ"/>
</dbReference>
<keyword evidence="3" id="KW-1185">Reference proteome</keyword>
<dbReference type="NCBIfam" id="TIGR02893">
    <property type="entry name" value="spore_yabQ"/>
    <property type="match status" value="1"/>
</dbReference>
<organism evidence="2 3">
    <name type="scientific">Anaerocolumna jejuensis DSM 15929</name>
    <dbReference type="NCBI Taxonomy" id="1121322"/>
    <lineage>
        <taxon>Bacteria</taxon>
        <taxon>Bacillati</taxon>
        <taxon>Bacillota</taxon>
        <taxon>Clostridia</taxon>
        <taxon>Lachnospirales</taxon>
        <taxon>Lachnospiraceae</taxon>
        <taxon>Anaerocolumna</taxon>
    </lineage>
</organism>
<protein>
    <submittedName>
        <fullName evidence="2">Spore cortex biosynthesis protein YabQ</fullName>
    </submittedName>
</protein>
<dbReference type="Proteomes" id="UP000184386">
    <property type="component" value="Unassembled WGS sequence"/>
</dbReference>
<evidence type="ECO:0000313" key="2">
    <source>
        <dbReference type="EMBL" id="SHK41556.1"/>
    </source>
</evidence>
<feature type="transmembrane region" description="Helical" evidence="1">
    <location>
        <begin position="69"/>
        <end position="88"/>
    </location>
</feature>
<gene>
    <name evidence="2" type="ORF">SAMN02745136_02469</name>
</gene>
<keyword evidence="1" id="KW-0472">Membrane</keyword>
<name>A0A1M6SA70_9FIRM</name>
<keyword evidence="1" id="KW-1133">Transmembrane helix</keyword>
<accession>A0A1M6SA70</accession>
<feature type="transmembrane region" description="Helical" evidence="1">
    <location>
        <begin position="6"/>
        <end position="29"/>
    </location>
</feature>
<evidence type="ECO:0000256" key="1">
    <source>
        <dbReference type="SAM" id="Phobius"/>
    </source>
</evidence>
<evidence type="ECO:0000313" key="3">
    <source>
        <dbReference type="Proteomes" id="UP000184386"/>
    </source>
</evidence>
<keyword evidence="1" id="KW-0812">Transmembrane</keyword>
<dbReference type="EMBL" id="FRAC01000011">
    <property type="protein sequence ID" value="SHK41556.1"/>
    <property type="molecule type" value="Genomic_DNA"/>
</dbReference>
<dbReference type="AlphaFoldDB" id="A0A1M6SA70"/>
<dbReference type="OrthoDB" id="9801633at2"/>
<proteinExistence type="predicted"/>
<dbReference type="RefSeq" id="WP_073276268.1">
    <property type="nucleotide sequence ID" value="NZ_FRAC01000011.1"/>
</dbReference>
<dbReference type="STRING" id="1121322.SAMN02745136_02469"/>
<reference evidence="2 3" key="1">
    <citation type="submission" date="2016-11" db="EMBL/GenBank/DDBJ databases">
        <authorList>
            <person name="Jaros S."/>
            <person name="Januszkiewicz K."/>
            <person name="Wedrychowicz H."/>
        </authorList>
    </citation>
    <scope>NUCLEOTIDE SEQUENCE [LARGE SCALE GENOMIC DNA]</scope>
    <source>
        <strain evidence="2 3">DSM 15929</strain>
    </source>
</reference>
<sequence>MNKEILTELAFFGNCVLWGIYLLVFYDVFRIIRRIFPRGAILVGIEDLLYWTVSSVLIFRMMYQQNNGIIRGFAILGMFLGMLLYHNLISDPLVELIAGFLNKIKGGILSVIRLILKPFLFLGRGLGHGFHGVFKLFKKILLNIRKLLKKHNKSSKITLSDKEKGG</sequence>
<dbReference type="Pfam" id="PF09578">
    <property type="entry name" value="Spore_YabQ"/>
    <property type="match status" value="1"/>
</dbReference>